<dbReference type="InterPro" id="IPR038446">
    <property type="entry name" value="CEBP_ZZ_sf"/>
</dbReference>
<dbReference type="InterPro" id="IPR034819">
    <property type="entry name" value="CPEB"/>
</dbReference>
<dbReference type="GO" id="GO:0008135">
    <property type="term" value="F:translation factor activity, RNA binding"/>
    <property type="evidence" value="ECO:0007669"/>
    <property type="project" value="TreeGrafter"/>
</dbReference>
<dbReference type="AlphaFoldDB" id="A0AAF3FG61"/>
<dbReference type="GO" id="GO:0043022">
    <property type="term" value="F:ribosome binding"/>
    <property type="evidence" value="ECO:0007669"/>
    <property type="project" value="TreeGrafter"/>
</dbReference>
<dbReference type="GO" id="GO:0003730">
    <property type="term" value="F:mRNA 3'-UTR binding"/>
    <property type="evidence" value="ECO:0007669"/>
    <property type="project" value="InterPro"/>
</dbReference>
<keyword evidence="3" id="KW-1133">Transmembrane helix</keyword>
<evidence type="ECO:0000256" key="2">
    <source>
        <dbReference type="SAM" id="MobiDB-lite"/>
    </source>
</evidence>
<evidence type="ECO:0000256" key="1">
    <source>
        <dbReference type="ARBA" id="ARBA00022884"/>
    </source>
</evidence>
<keyword evidence="5" id="KW-1185">Reference proteome</keyword>
<name>A0AAF3FG61_9BILA</name>
<dbReference type="WBParaSite" id="MBELARI_LOCUS6029">
    <property type="protein sequence ID" value="MBELARI_LOCUS6029"/>
    <property type="gene ID" value="MBELARI_LOCUS6029"/>
</dbReference>
<organism evidence="5 6">
    <name type="scientific">Mesorhabditis belari</name>
    <dbReference type="NCBI Taxonomy" id="2138241"/>
    <lineage>
        <taxon>Eukaryota</taxon>
        <taxon>Metazoa</taxon>
        <taxon>Ecdysozoa</taxon>
        <taxon>Nematoda</taxon>
        <taxon>Chromadorea</taxon>
        <taxon>Rhabditida</taxon>
        <taxon>Rhabditina</taxon>
        <taxon>Rhabditomorpha</taxon>
        <taxon>Rhabditoidea</taxon>
        <taxon>Rhabditidae</taxon>
        <taxon>Mesorhabditinae</taxon>
        <taxon>Mesorhabditis</taxon>
    </lineage>
</organism>
<keyword evidence="3" id="KW-0472">Membrane</keyword>
<feature type="compositionally biased region" description="Basic and acidic residues" evidence="2">
    <location>
        <begin position="77"/>
        <end position="86"/>
    </location>
</feature>
<feature type="domain" description="Cytoplasmic polyadenylation element-binding protein ZZ" evidence="4">
    <location>
        <begin position="112"/>
        <end position="151"/>
    </location>
</feature>
<feature type="region of interest" description="Disordered" evidence="2">
    <location>
        <begin position="71"/>
        <end position="92"/>
    </location>
</feature>
<feature type="transmembrane region" description="Helical" evidence="3">
    <location>
        <begin position="33"/>
        <end position="52"/>
    </location>
</feature>
<keyword evidence="3" id="KW-0812">Transmembrane</keyword>
<dbReference type="GO" id="GO:0000900">
    <property type="term" value="F:mRNA regulatory element binding translation repressor activity"/>
    <property type="evidence" value="ECO:0007669"/>
    <property type="project" value="TreeGrafter"/>
</dbReference>
<evidence type="ECO:0000259" key="4">
    <source>
        <dbReference type="Pfam" id="PF16366"/>
    </source>
</evidence>
<dbReference type="Pfam" id="PF16366">
    <property type="entry name" value="CEBP_ZZ"/>
    <property type="match status" value="1"/>
</dbReference>
<evidence type="ECO:0000313" key="6">
    <source>
        <dbReference type="WBParaSite" id="MBELARI_LOCUS6029"/>
    </source>
</evidence>
<protein>
    <recommendedName>
        <fullName evidence="4">Cytoplasmic polyadenylation element-binding protein ZZ domain-containing protein</fullName>
    </recommendedName>
</protein>
<dbReference type="Gene3D" id="4.10.640.40">
    <property type="entry name" value="Cytoplasmic polyadenylation element-binding protein, ZZ domain"/>
    <property type="match status" value="1"/>
</dbReference>
<proteinExistence type="predicted"/>
<dbReference type="GO" id="GO:0005634">
    <property type="term" value="C:nucleus"/>
    <property type="evidence" value="ECO:0007669"/>
    <property type="project" value="TreeGrafter"/>
</dbReference>
<dbReference type="GO" id="GO:0005737">
    <property type="term" value="C:cytoplasm"/>
    <property type="evidence" value="ECO:0007669"/>
    <property type="project" value="TreeGrafter"/>
</dbReference>
<reference evidence="6" key="1">
    <citation type="submission" date="2024-02" db="UniProtKB">
        <authorList>
            <consortium name="WormBaseParasite"/>
        </authorList>
    </citation>
    <scope>IDENTIFICATION</scope>
</reference>
<dbReference type="GO" id="GO:0043005">
    <property type="term" value="C:neuron projection"/>
    <property type="evidence" value="ECO:0007669"/>
    <property type="project" value="TreeGrafter"/>
</dbReference>
<evidence type="ECO:0000256" key="3">
    <source>
        <dbReference type="SAM" id="Phobius"/>
    </source>
</evidence>
<dbReference type="InterPro" id="IPR032296">
    <property type="entry name" value="CEBP_ZZ"/>
</dbReference>
<keyword evidence="1" id="KW-0694">RNA-binding</keyword>
<dbReference type="PANTHER" id="PTHR12566:SF12">
    <property type="entry name" value="TRANSLATIONAL REGULATOR ORB2"/>
    <property type="match status" value="1"/>
</dbReference>
<sequence>MFTGLAIDSGALSSASLIITENSGKKTARRESIIPTLLATFNLFLVYFQIFYEMNKKSFCALNDHSFWGNEDDSDEREWSGEEEKPPGVPVGEAIEAVSHVDKEGEWIDMKAHHAPFFCPHIECLQYYCEGCRASMHGCMNREDHKPLVKKA</sequence>
<accession>A0AAF3FG61</accession>
<dbReference type="GO" id="GO:2000766">
    <property type="term" value="P:negative regulation of cytoplasmic translation"/>
    <property type="evidence" value="ECO:0007669"/>
    <property type="project" value="TreeGrafter"/>
</dbReference>
<dbReference type="Proteomes" id="UP000887575">
    <property type="component" value="Unassembled WGS sequence"/>
</dbReference>
<evidence type="ECO:0000313" key="5">
    <source>
        <dbReference type="Proteomes" id="UP000887575"/>
    </source>
</evidence>
<dbReference type="GO" id="GO:0045202">
    <property type="term" value="C:synapse"/>
    <property type="evidence" value="ECO:0007669"/>
    <property type="project" value="TreeGrafter"/>
</dbReference>
<dbReference type="PANTHER" id="PTHR12566">
    <property type="entry name" value="CYTOPLASMIC POLYADENYLATION ELEMENT BINDING PROTEIN CPEB"/>
    <property type="match status" value="1"/>
</dbReference>